<dbReference type="RefSeq" id="WP_073283548.1">
    <property type="nucleotide sequence ID" value="NZ_FRCP01000006.1"/>
</dbReference>
<dbReference type="SUPFAM" id="SSF159888">
    <property type="entry name" value="YdhG-like"/>
    <property type="match status" value="1"/>
</dbReference>
<organism evidence="2 3">
    <name type="scientific">Anaerosporobacter mobilis DSM 15930</name>
    <dbReference type="NCBI Taxonomy" id="1120996"/>
    <lineage>
        <taxon>Bacteria</taxon>
        <taxon>Bacillati</taxon>
        <taxon>Bacillota</taxon>
        <taxon>Clostridia</taxon>
        <taxon>Lachnospirales</taxon>
        <taxon>Lachnospiraceae</taxon>
        <taxon>Anaerosporobacter</taxon>
    </lineage>
</organism>
<name>A0A1M7GAD8_9FIRM</name>
<dbReference type="EMBL" id="FRCP01000006">
    <property type="protein sequence ID" value="SHM12849.1"/>
    <property type="molecule type" value="Genomic_DNA"/>
</dbReference>
<dbReference type="Proteomes" id="UP000184038">
    <property type="component" value="Unassembled WGS sequence"/>
</dbReference>
<feature type="domain" description="YdhG-like" evidence="1">
    <location>
        <begin position="22"/>
        <end position="99"/>
    </location>
</feature>
<protein>
    <recommendedName>
        <fullName evidence="1">YdhG-like domain-containing protein</fullName>
    </recommendedName>
</protein>
<dbReference type="OrthoDB" id="115213at2"/>
<accession>A0A1M7GAD8</accession>
<dbReference type="Pfam" id="PF08818">
    <property type="entry name" value="DUF1801"/>
    <property type="match status" value="1"/>
</dbReference>
<dbReference type="STRING" id="1120996.SAMN02746066_00916"/>
<dbReference type="InterPro" id="IPR014922">
    <property type="entry name" value="YdhG-like"/>
</dbReference>
<gene>
    <name evidence="2" type="ORF">SAMN02746066_00916</name>
</gene>
<dbReference type="AlphaFoldDB" id="A0A1M7GAD8"/>
<keyword evidence="3" id="KW-1185">Reference proteome</keyword>
<proteinExistence type="predicted"/>
<dbReference type="Gene3D" id="3.90.1150.200">
    <property type="match status" value="1"/>
</dbReference>
<evidence type="ECO:0000313" key="2">
    <source>
        <dbReference type="EMBL" id="SHM12849.1"/>
    </source>
</evidence>
<evidence type="ECO:0000313" key="3">
    <source>
        <dbReference type="Proteomes" id="UP000184038"/>
    </source>
</evidence>
<evidence type="ECO:0000259" key="1">
    <source>
        <dbReference type="Pfam" id="PF08818"/>
    </source>
</evidence>
<sequence length="121" mass="14293">MGNENEVNTYLQKLTGNEKEWMEFFVDYMRKEHPDLEEVISYQIPTYKLGTGKQRNYIAFSLAKNHFSMHSIDFEYIALLREKLTKPGKGKGCVTIPYTNIEERDIVISGIEEIIKRHEFR</sequence>
<reference evidence="2 3" key="1">
    <citation type="submission" date="2016-11" db="EMBL/GenBank/DDBJ databases">
        <authorList>
            <person name="Jaros S."/>
            <person name="Januszkiewicz K."/>
            <person name="Wedrychowicz H."/>
        </authorList>
    </citation>
    <scope>NUCLEOTIDE SEQUENCE [LARGE SCALE GENOMIC DNA]</scope>
    <source>
        <strain evidence="2 3">DSM 15930</strain>
    </source>
</reference>